<dbReference type="InterPro" id="IPR029058">
    <property type="entry name" value="AB_hydrolase_fold"/>
</dbReference>
<dbReference type="Proteomes" id="UP000295021">
    <property type="component" value="Unassembled WGS sequence"/>
</dbReference>
<gene>
    <name evidence="5" type="ORF">EV131_1233</name>
</gene>
<proteinExistence type="predicted"/>
<evidence type="ECO:0000256" key="1">
    <source>
        <dbReference type="ARBA" id="ARBA00022729"/>
    </source>
</evidence>
<evidence type="ECO:0000313" key="6">
    <source>
        <dbReference type="Proteomes" id="UP000295021"/>
    </source>
</evidence>
<dbReference type="EMBL" id="SMBI01000023">
    <property type="protein sequence ID" value="TCU14186.1"/>
    <property type="molecule type" value="Genomic_DNA"/>
</dbReference>
<evidence type="ECO:0000313" key="5">
    <source>
        <dbReference type="EMBL" id="TCU14186.1"/>
    </source>
</evidence>
<dbReference type="AlphaFoldDB" id="A0AAX2QBC0"/>
<evidence type="ECO:0000256" key="3">
    <source>
        <dbReference type="SAM" id="SignalP"/>
    </source>
</evidence>
<sequence length="269" mass="29255">MLSRLFGVLVFFVAITSSVFAMTTCGGEVACSVRGGDYRIELPSDGDLRGVYVFFHGFKSSAKLQTRQRRLVDMTLAHHLAYVAVDGIEGSWSFPNSAQSGRDEKAFIADVFQDLHNRYGFSPDKTVIGGFSIGASMAWYTACQQGERTRAMATFSGVFWNPLPKAADCVAAIPPIIHFHGAADQTFPLSGRAIGTRFRQGNAFESIAIMRSRGKCDVTIARKVTLDGIQCDDVPRCIRGDSVMCIHNGGHEARADMLDAALTAIGFPR</sequence>
<dbReference type="Gene3D" id="3.40.50.1820">
    <property type="entry name" value="alpha/beta hydrolase"/>
    <property type="match status" value="1"/>
</dbReference>
<evidence type="ECO:0000259" key="4">
    <source>
        <dbReference type="Pfam" id="PF02230"/>
    </source>
</evidence>
<name>A0AAX2QBC0_9HYPH</name>
<evidence type="ECO:0000256" key="2">
    <source>
        <dbReference type="ARBA" id="ARBA00022801"/>
    </source>
</evidence>
<reference evidence="5 6" key="1">
    <citation type="submission" date="2019-03" db="EMBL/GenBank/DDBJ databases">
        <title>Genomic Encyclopedia of Type Strains, Phase IV (KMG-V): Genome sequencing to study the core and pangenomes of soil and plant-associated prokaryotes.</title>
        <authorList>
            <person name="Whitman W."/>
        </authorList>
    </citation>
    <scope>NUCLEOTIDE SEQUENCE [LARGE SCALE GENOMIC DNA]</scope>
    <source>
        <strain evidence="5 6">FB403</strain>
    </source>
</reference>
<feature type="signal peptide" evidence="3">
    <location>
        <begin position="1"/>
        <end position="21"/>
    </location>
</feature>
<feature type="domain" description="Phospholipase/carboxylesterase/thioesterase" evidence="4">
    <location>
        <begin position="118"/>
        <end position="190"/>
    </location>
</feature>
<dbReference type="RefSeq" id="WP_132614540.1">
    <property type="nucleotide sequence ID" value="NZ_SMBI01000023.1"/>
</dbReference>
<dbReference type="InterPro" id="IPR003140">
    <property type="entry name" value="PLipase/COase/thioEstase"/>
</dbReference>
<feature type="chain" id="PRO_5043668218" evidence="3">
    <location>
        <begin position="22"/>
        <end position="269"/>
    </location>
</feature>
<dbReference type="InterPro" id="IPR050955">
    <property type="entry name" value="Plant_Biomass_Hydrol_Est"/>
</dbReference>
<dbReference type="PANTHER" id="PTHR43037">
    <property type="entry name" value="UNNAMED PRODUCT-RELATED"/>
    <property type="match status" value="1"/>
</dbReference>
<comment type="caution">
    <text evidence="5">The sequence shown here is derived from an EMBL/GenBank/DDBJ whole genome shotgun (WGS) entry which is preliminary data.</text>
</comment>
<keyword evidence="2" id="KW-0378">Hydrolase</keyword>
<organism evidence="5 6">
    <name type="scientific">Rhizobium laguerreae</name>
    <dbReference type="NCBI Taxonomy" id="1076926"/>
    <lineage>
        <taxon>Bacteria</taxon>
        <taxon>Pseudomonadati</taxon>
        <taxon>Pseudomonadota</taxon>
        <taxon>Alphaproteobacteria</taxon>
        <taxon>Hyphomicrobiales</taxon>
        <taxon>Rhizobiaceae</taxon>
        <taxon>Rhizobium/Agrobacterium group</taxon>
        <taxon>Rhizobium</taxon>
    </lineage>
</organism>
<keyword evidence="1 3" id="KW-0732">Signal</keyword>
<protein>
    <submittedName>
        <fullName evidence="5">Polyhydroxybutyrate depolymerase</fullName>
    </submittedName>
</protein>
<accession>A0AAX2QBC0</accession>
<dbReference type="PANTHER" id="PTHR43037:SF5">
    <property type="entry name" value="FERULOYL ESTERASE"/>
    <property type="match status" value="1"/>
</dbReference>
<dbReference type="Pfam" id="PF02230">
    <property type="entry name" value="Abhydrolase_2"/>
    <property type="match status" value="1"/>
</dbReference>
<dbReference type="GO" id="GO:0016787">
    <property type="term" value="F:hydrolase activity"/>
    <property type="evidence" value="ECO:0007669"/>
    <property type="project" value="UniProtKB-KW"/>
</dbReference>
<dbReference type="SUPFAM" id="SSF53474">
    <property type="entry name" value="alpha/beta-Hydrolases"/>
    <property type="match status" value="1"/>
</dbReference>